<feature type="compositionally biased region" description="Basic and acidic residues" evidence="2">
    <location>
        <begin position="534"/>
        <end position="546"/>
    </location>
</feature>
<gene>
    <name evidence="3" type="ORF">CEUTPL_LOCUS13133</name>
</gene>
<dbReference type="EMBL" id="OU892284">
    <property type="protein sequence ID" value="CAG9772726.1"/>
    <property type="molecule type" value="Genomic_DNA"/>
</dbReference>
<proteinExistence type="predicted"/>
<evidence type="ECO:0000256" key="1">
    <source>
        <dbReference type="SAM" id="Coils"/>
    </source>
</evidence>
<feature type="compositionally biased region" description="Basic and acidic residues" evidence="2">
    <location>
        <begin position="624"/>
        <end position="654"/>
    </location>
</feature>
<protein>
    <submittedName>
        <fullName evidence="3">Uncharacterized protein</fullName>
    </submittedName>
</protein>
<evidence type="ECO:0000313" key="4">
    <source>
        <dbReference type="Proteomes" id="UP001152799"/>
    </source>
</evidence>
<feature type="region of interest" description="Disordered" evidence="2">
    <location>
        <begin position="1"/>
        <end position="27"/>
    </location>
</feature>
<dbReference type="AlphaFoldDB" id="A0A9N9MXM7"/>
<feature type="compositionally biased region" description="Basic and acidic residues" evidence="2">
    <location>
        <begin position="744"/>
        <end position="754"/>
    </location>
</feature>
<reference evidence="3" key="1">
    <citation type="submission" date="2022-01" db="EMBL/GenBank/DDBJ databases">
        <authorList>
            <person name="King R."/>
        </authorList>
    </citation>
    <scope>NUCLEOTIDE SEQUENCE</scope>
</reference>
<name>A0A9N9MXM7_9CUCU</name>
<feature type="compositionally biased region" description="Basic and acidic residues" evidence="2">
    <location>
        <begin position="7"/>
        <end position="27"/>
    </location>
</feature>
<feature type="compositionally biased region" description="Low complexity" evidence="2">
    <location>
        <begin position="613"/>
        <end position="623"/>
    </location>
</feature>
<evidence type="ECO:0000256" key="2">
    <source>
        <dbReference type="SAM" id="MobiDB-lite"/>
    </source>
</evidence>
<feature type="compositionally biased region" description="Polar residues" evidence="2">
    <location>
        <begin position="673"/>
        <end position="682"/>
    </location>
</feature>
<keyword evidence="4" id="KW-1185">Reference proteome</keyword>
<feature type="region of interest" description="Disordered" evidence="2">
    <location>
        <begin position="534"/>
        <end position="754"/>
    </location>
</feature>
<feature type="region of interest" description="Disordered" evidence="2">
    <location>
        <begin position="95"/>
        <end position="123"/>
    </location>
</feature>
<dbReference type="Proteomes" id="UP001152799">
    <property type="component" value="Chromosome 8"/>
</dbReference>
<evidence type="ECO:0000313" key="3">
    <source>
        <dbReference type="EMBL" id="CAG9772726.1"/>
    </source>
</evidence>
<dbReference type="OrthoDB" id="6363430at2759"/>
<organism evidence="3 4">
    <name type="scientific">Ceutorhynchus assimilis</name>
    <name type="common">cabbage seed weevil</name>
    <dbReference type="NCBI Taxonomy" id="467358"/>
    <lineage>
        <taxon>Eukaryota</taxon>
        <taxon>Metazoa</taxon>
        <taxon>Ecdysozoa</taxon>
        <taxon>Arthropoda</taxon>
        <taxon>Hexapoda</taxon>
        <taxon>Insecta</taxon>
        <taxon>Pterygota</taxon>
        <taxon>Neoptera</taxon>
        <taxon>Endopterygota</taxon>
        <taxon>Coleoptera</taxon>
        <taxon>Polyphaga</taxon>
        <taxon>Cucujiformia</taxon>
        <taxon>Curculionidae</taxon>
        <taxon>Ceutorhynchinae</taxon>
        <taxon>Ceutorhynchus</taxon>
    </lineage>
</organism>
<keyword evidence="1" id="KW-0175">Coiled coil</keyword>
<sequence>MLRTRRRDNNVKPNRRDSSFKSRLDRKSSRGMLYENEELRLKTININAEIERGQSDIKKLKRENEMLKKEIWCLRDEYEKLDKLLKDKKIDFSASSTTYSSSSESESCSSCTEESEEVETSQNLKNVQRTNMKNIRDQFDHLSIVTEETSCCENSDKNSTRHSFPNDQNDNLMWTYDNNDVIKPDQSYPIYGTVVQQNKSQTLPNQNMPDMNYFTPIQHSKSCDDNHFNQVHQGPLYPGDFYTPPLSCQNGIMDSQTPPIAISPSLTPLYENNQQVVFPEHNNCEAENFLSKKIVHTNANNFYQNMVLVPKNLDPQPEATTMEKKATDLIVKIDNQNFNKNLTYSNTTPSTTFSNGGNLEELLHDIESISQRGLPNPHQQPSGMVNPDFFNPELQGRDLTYSQNPVMDHLMEGLSGSQERLHKSELNVVLMPKAMPLIGFDKYKNMQRSFEHLESMSASQQNLCLIPPNTGETELSRDSSRQNLNVTMENDPANFTGKSDSASKESNPFFFGNLNDNYVNSDYFSRRYNPDNFIQKEEQEGDKRDIAGTQEIDTSKPMENNENIKLKTSKSDSKAEPPPKSPKMSITRKVSIHFKGKKEKEKLKKLATGGGSSESKSTSSKSAQEGRKSSVFDFKIKDKPESPPKSKDKNDKVAHHQKTPSIESKKSTTETSNFDPKTPNSSESDRKTVMDKKESKKEERKSRKSQSVSPDRVKHVHLLTDSQKKHKKQRRERSGGSRILRRGSTMDHRTRERSYSICTDRSAMNGAGLGYGTFIYEDYSDRERSNSGSSCDSHENPRKMSTISNVPLNGKVPWCGCWGNGCL</sequence>
<feature type="compositionally biased region" description="Low complexity" evidence="2">
    <location>
        <begin position="95"/>
        <end position="112"/>
    </location>
</feature>
<accession>A0A9N9MXM7</accession>
<feature type="compositionally biased region" description="Basic and acidic residues" evidence="2">
    <location>
        <begin position="562"/>
        <end position="577"/>
    </location>
</feature>
<feature type="compositionally biased region" description="Basic and acidic residues" evidence="2">
    <location>
        <begin position="683"/>
        <end position="701"/>
    </location>
</feature>
<feature type="coiled-coil region" evidence="1">
    <location>
        <begin position="50"/>
        <end position="84"/>
    </location>
</feature>